<dbReference type="InterPro" id="IPR030931">
    <property type="entry name" value="Group_II_RT_mat"/>
</dbReference>
<dbReference type="EMBL" id="FOAA01000001">
    <property type="protein sequence ID" value="SEK18185.1"/>
    <property type="molecule type" value="Genomic_DNA"/>
</dbReference>
<dbReference type="OrthoDB" id="9793236at2"/>
<gene>
    <name evidence="4" type="ORF">SAMN05444515_1011</name>
</gene>
<keyword evidence="4" id="KW-0695">RNA-directed DNA polymerase</keyword>
<evidence type="ECO:0000313" key="5">
    <source>
        <dbReference type="Proteomes" id="UP000199256"/>
    </source>
</evidence>
<dbReference type="PANTHER" id="PTHR34047">
    <property type="entry name" value="NUCLEAR INTRON MATURASE 1, MITOCHONDRIAL-RELATED"/>
    <property type="match status" value="1"/>
</dbReference>
<keyword evidence="4" id="KW-0548">Nucleotidyltransferase</keyword>
<dbReference type="GO" id="GO:0003964">
    <property type="term" value="F:RNA-directed DNA polymerase activity"/>
    <property type="evidence" value="ECO:0007669"/>
    <property type="project" value="UniProtKB-KW"/>
</dbReference>
<sequence length="455" mass="52850">MGKGVTVIHSPQRPLAPDTVGPENDEPTFLRAISIKAGTAKAHRFQNLYGLLNESLLHHAWRTLNQRGAPGVDKVTMAEYGKNLSENIRQLVERLKRNEYRSRLIRRRYIPKGNDKERPLGIPVVEDRLLQAAARLLLEAIYEMDFLSTSYGYRPKRGAQQAAKDLTYELQFGRHGYVVEADIKGFFDNIDHDWLLRMLAERIDDKPFVGLIASWLKAGILERDGSVLHPHTGTPQGGVISPILANIYLHYVLDVWFEKRIKPSCAGQAYIIRFADDFVCAFQYRADAQRFYRALPRRLGAFGLQAASEKTCIHRFSRFHPTRTRRFTFLGFEFYWEADSKGTPRVWRRTSRKKLRSSIRACKDWLKTHRYLRLPILLATMKRKVRGHYNYFRAIGNISSLWCFHTAAIRLLYKWLNRRSERRSLTWEGLRRVLEAYAFPTPVEAMQGIRNRGLA</sequence>
<dbReference type="InterPro" id="IPR000477">
    <property type="entry name" value="RT_dom"/>
</dbReference>
<dbReference type="PANTHER" id="PTHR34047:SF8">
    <property type="entry name" value="PROTEIN YKFC"/>
    <property type="match status" value="1"/>
</dbReference>
<evidence type="ECO:0000313" key="4">
    <source>
        <dbReference type="EMBL" id="SEK18185.1"/>
    </source>
</evidence>
<evidence type="ECO:0000256" key="2">
    <source>
        <dbReference type="SAM" id="MobiDB-lite"/>
    </source>
</evidence>
<dbReference type="InterPro" id="IPR051083">
    <property type="entry name" value="GrpII_Intron_Splice-Mob/Def"/>
</dbReference>
<accession>A0A1H7F4W5</accession>
<dbReference type="Pfam" id="PF00078">
    <property type="entry name" value="RVT_1"/>
    <property type="match status" value="1"/>
</dbReference>
<dbReference type="STRING" id="1396821.SAMN05444515_1011"/>
<dbReference type="Proteomes" id="UP000199256">
    <property type="component" value="Unassembled WGS sequence"/>
</dbReference>
<dbReference type="PROSITE" id="PS50878">
    <property type="entry name" value="RT_POL"/>
    <property type="match status" value="1"/>
</dbReference>
<evidence type="ECO:0000256" key="1">
    <source>
        <dbReference type="ARBA" id="ARBA00034120"/>
    </source>
</evidence>
<dbReference type="InterPro" id="IPR043502">
    <property type="entry name" value="DNA/RNA_pol_sf"/>
</dbReference>
<keyword evidence="4" id="KW-0808">Transferase</keyword>
<keyword evidence="5" id="KW-1185">Reference proteome</keyword>
<proteinExistence type="inferred from homology"/>
<dbReference type="NCBIfam" id="TIGR04416">
    <property type="entry name" value="group_II_RT_mat"/>
    <property type="match status" value="1"/>
</dbReference>
<reference evidence="5" key="1">
    <citation type="submission" date="2016-10" db="EMBL/GenBank/DDBJ databases">
        <authorList>
            <person name="Varghese N."/>
            <person name="Submissions S."/>
        </authorList>
    </citation>
    <scope>NUCLEOTIDE SEQUENCE [LARGE SCALE GENOMIC DNA]</scope>
    <source>
        <strain evidence="5">DSM 241</strain>
    </source>
</reference>
<dbReference type="AlphaFoldDB" id="A0A1H7F4W5"/>
<feature type="region of interest" description="Disordered" evidence="2">
    <location>
        <begin position="1"/>
        <end position="23"/>
    </location>
</feature>
<evidence type="ECO:0000259" key="3">
    <source>
        <dbReference type="PROSITE" id="PS50878"/>
    </source>
</evidence>
<feature type="domain" description="Reverse transcriptase" evidence="3">
    <location>
        <begin position="91"/>
        <end position="334"/>
    </location>
</feature>
<dbReference type="SUPFAM" id="SSF56672">
    <property type="entry name" value="DNA/RNA polymerases"/>
    <property type="match status" value="1"/>
</dbReference>
<comment type="similarity">
    <text evidence="1">Belongs to the bacterial reverse transcriptase family.</text>
</comment>
<name>A0A1H7F4W5_9GAMM</name>
<organism evidence="4 5">
    <name type="scientific">Ectothiorhodospira marina</name>
    <dbReference type="NCBI Taxonomy" id="1396821"/>
    <lineage>
        <taxon>Bacteria</taxon>
        <taxon>Pseudomonadati</taxon>
        <taxon>Pseudomonadota</taxon>
        <taxon>Gammaproteobacteria</taxon>
        <taxon>Chromatiales</taxon>
        <taxon>Ectothiorhodospiraceae</taxon>
        <taxon>Ectothiorhodospira</taxon>
    </lineage>
</organism>
<protein>
    <submittedName>
        <fullName evidence="4">Group II intron reverse transcriptase/maturase</fullName>
    </submittedName>
</protein>
<dbReference type="CDD" id="cd01651">
    <property type="entry name" value="RT_G2_intron"/>
    <property type="match status" value="1"/>
</dbReference>